<evidence type="ECO:0000259" key="5">
    <source>
        <dbReference type="PROSITE" id="PS50931"/>
    </source>
</evidence>
<keyword evidence="7" id="KW-1185">Reference proteome</keyword>
<dbReference type="PROSITE" id="PS50931">
    <property type="entry name" value="HTH_LYSR"/>
    <property type="match status" value="1"/>
</dbReference>
<evidence type="ECO:0000313" key="7">
    <source>
        <dbReference type="Proteomes" id="UP001165541"/>
    </source>
</evidence>
<dbReference type="RefSeq" id="WP_251778913.1">
    <property type="nucleotide sequence ID" value="NZ_JAMKFE010000007.1"/>
</dbReference>
<dbReference type="SUPFAM" id="SSF53850">
    <property type="entry name" value="Periplasmic binding protein-like II"/>
    <property type="match status" value="1"/>
</dbReference>
<keyword evidence="2" id="KW-0805">Transcription regulation</keyword>
<dbReference type="CDD" id="cd08459">
    <property type="entry name" value="PBP2_DntR_NahR_LinR_like"/>
    <property type="match status" value="1"/>
</dbReference>
<dbReference type="Pfam" id="PF00126">
    <property type="entry name" value="HTH_1"/>
    <property type="match status" value="1"/>
</dbReference>
<evidence type="ECO:0000313" key="6">
    <source>
        <dbReference type="EMBL" id="MCM5680459.1"/>
    </source>
</evidence>
<dbReference type="Proteomes" id="UP001165541">
    <property type="component" value="Unassembled WGS sequence"/>
</dbReference>
<organism evidence="6 7">
    <name type="scientific">Caldimonas mangrovi</name>
    <dbReference type="NCBI Taxonomy" id="2944811"/>
    <lineage>
        <taxon>Bacteria</taxon>
        <taxon>Pseudomonadati</taxon>
        <taxon>Pseudomonadota</taxon>
        <taxon>Betaproteobacteria</taxon>
        <taxon>Burkholderiales</taxon>
        <taxon>Sphaerotilaceae</taxon>
        <taxon>Caldimonas</taxon>
    </lineage>
</organism>
<dbReference type="InterPro" id="IPR050389">
    <property type="entry name" value="LysR-type_TF"/>
</dbReference>
<dbReference type="InterPro" id="IPR005119">
    <property type="entry name" value="LysR_subst-bd"/>
</dbReference>
<feature type="domain" description="HTH lysR-type" evidence="5">
    <location>
        <begin position="6"/>
        <end position="63"/>
    </location>
</feature>
<dbReference type="InterPro" id="IPR036390">
    <property type="entry name" value="WH_DNA-bd_sf"/>
</dbReference>
<gene>
    <name evidence="6" type="ORF">M8A51_13070</name>
</gene>
<keyword evidence="4" id="KW-0804">Transcription</keyword>
<name>A0ABT0YPX4_9BURK</name>
<comment type="caution">
    <text evidence="6">The sequence shown here is derived from an EMBL/GenBank/DDBJ whole genome shotgun (WGS) entry which is preliminary data.</text>
</comment>
<dbReference type="PANTHER" id="PTHR30118:SF15">
    <property type="entry name" value="TRANSCRIPTIONAL REGULATORY PROTEIN"/>
    <property type="match status" value="1"/>
</dbReference>
<dbReference type="PANTHER" id="PTHR30118">
    <property type="entry name" value="HTH-TYPE TRANSCRIPTIONAL REGULATOR LEUO-RELATED"/>
    <property type="match status" value="1"/>
</dbReference>
<reference evidence="6" key="1">
    <citation type="submission" date="2022-05" db="EMBL/GenBank/DDBJ databases">
        <title>Schlegelella sp. nov., isolated from mangrove soil.</title>
        <authorList>
            <person name="Liu Y."/>
            <person name="Ge X."/>
            <person name="Liu W."/>
        </authorList>
    </citation>
    <scope>NUCLEOTIDE SEQUENCE</scope>
    <source>
        <strain evidence="6">S2-27</strain>
    </source>
</reference>
<evidence type="ECO:0000256" key="1">
    <source>
        <dbReference type="ARBA" id="ARBA00009437"/>
    </source>
</evidence>
<dbReference type="Gene3D" id="3.40.190.10">
    <property type="entry name" value="Periplasmic binding protein-like II"/>
    <property type="match status" value="2"/>
</dbReference>
<protein>
    <submittedName>
        <fullName evidence="6">LysR family transcriptional regulator</fullName>
    </submittedName>
</protein>
<proteinExistence type="inferred from homology"/>
<dbReference type="PRINTS" id="PR00039">
    <property type="entry name" value="HTHLYSR"/>
</dbReference>
<evidence type="ECO:0000256" key="2">
    <source>
        <dbReference type="ARBA" id="ARBA00023015"/>
    </source>
</evidence>
<evidence type="ECO:0000256" key="4">
    <source>
        <dbReference type="ARBA" id="ARBA00023163"/>
    </source>
</evidence>
<accession>A0ABT0YPX4</accession>
<dbReference type="SUPFAM" id="SSF46785">
    <property type="entry name" value="Winged helix' DNA-binding domain"/>
    <property type="match status" value="1"/>
</dbReference>
<dbReference type="Pfam" id="PF03466">
    <property type="entry name" value="LysR_substrate"/>
    <property type="match status" value="1"/>
</dbReference>
<dbReference type="InterPro" id="IPR036388">
    <property type="entry name" value="WH-like_DNA-bd_sf"/>
</dbReference>
<dbReference type="Gene3D" id="1.10.10.10">
    <property type="entry name" value="Winged helix-like DNA-binding domain superfamily/Winged helix DNA-binding domain"/>
    <property type="match status" value="1"/>
</dbReference>
<sequence>MHIGDLDLNLLRLFDAVYRTRNVSRAAQLLGLSQPATSHGLTRLRLLLKDPLFVRVAGGVRATPRADRLAQGLQPALAAVERAFSETERFAPGESRLTVRLHLSDIGEGRFLPELLRTLHHEAPGVRVSSRPWPHDEIAMALDGGTLDFAIGFLPSVLDTQRVPLISDRYVILLREAHPAALQRATTAQLRRMEFVAVRSHSETLRILQALQLEDRVRLTASHFLALPSVVRSSDLAALMPKEIAQGFAAQGGLRYIEPRLPLQDFTVSLHWSRRFERDPAHRWMRELVCRLFKTLPD</sequence>
<dbReference type="EMBL" id="JAMKFE010000007">
    <property type="protein sequence ID" value="MCM5680459.1"/>
    <property type="molecule type" value="Genomic_DNA"/>
</dbReference>
<dbReference type="InterPro" id="IPR000847">
    <property type="entry name" value="LysR_HTH_N"/>
</dbReference>
<comment type="similarity">
    <text evidence="1">Belongs to the LysR transcriptional regulatory family.</text>
</comment>
<keyword evidence="3" id="KW-0238">DNA-binding</keyword>
<evidence type="ECO:0000256" key="3">
    <source>
        <dbReference type="ARBA" id="ARBA00023125"/>
    </source>
</evidence>